<comment type="caution">
    <text evidence="3">The sequence shown here is derived from an EMBL/GenBank/DDBJ whole genome shotgun (WGS) entry which is preliminary data.</text>
</comment>
<gene>
    <name evidence="3" type="ORF">LY90DRAFT_706831</name>
</gene>
<dbReference type="OrthoDB" id="2143586at2759"/>
<protein>
    <submittedName>
        <fullName evidence="3">Uncharacterized protein</fullName>
    </submittedName>
</protein>
<organism evidence="3 4">
    <name type="scientific">Neocallimastix californiae</name>
    <dbReference type="NCBI Taxonomy" id="1754190"/>
    <lineage>
        <taxon>Eukaryota</taxon>
        <taxon>Fungi</taxon>
        <taxon>Fungi incertae sedis</taxon>
        <taxon>Chytridiomycota</taxon>
        <taxon>Chytridiomycota incertae sedis</taxon>
        <taxon>Neocallimastigomycetes</taxon>
        <taxon>Neocallimastigales</taxon>
        <taxon>Neocallimastigaceae</taxon>
        <taxon>Neocallimastix</taxon>
    </lineage>
</organism>
<evidence type="ECO:0000313" key="4">
    <source>
        <dbReference type="Proteomes" id="UP000193920"/>
    </source>
</evidence>
<proteinExistence type="predicted"/>
<accession>A0A1Y2ANR4</accession>
<sequence>MNKILKILLPLLCLQWGFVNGENVEHNVYSNEHFKQQLDGSFKKYFNDNIYKIREYSRERRFFHKRFVTRQEEENTGEVQDLSCGSTFIQSLKNCNPDVNDKFSCVKSLTSSQFNAYISCTSDNSDTPNYGELINSIVLGSLRTSVASSFNTINDAINDVYQKIKFVANKNSSPYRTGKFLEELEGFYFKSEDKIISSNYLNCLKLVEQEIYPQYEDVSVCLCSYSYDKDNKLYALYSYYGFSEESFNSVCTPLLEKSEIYNNENKYISNLNHENLLILLKEYNIPNYGELFNSMMIKKLETATVSIKKVVYDLYTNINNVVREKYSTSTKNAETVELGRCLVQAVNRVIDNSGYSYCLCNAGYDVFEELSAVYNEYGLNSISYNEICSSIKEERNQLPYCRLGKTVETCLDRIDMNMFSNHDNHTECLDIGPVDSFKMQTKCLCDLYKATWVNGEFLSCYGYTELSFILDCRQFYPNQMFSDNPARGIENFYSENYDDICGDSGTGGGNIIHDPCICKARKESGEVSLELDDICSRVGVNPPETCSNAFLTFKFSGLLMIINIILILFLYI</sequence>
<feature type="transmembrane region" description="Helical" evidence="1">
    <location>
        <begin position="550"/>
        <end position="571"/>
    </location>
</feature>
<evidence type="ECO:0000313" key="3">
    <source>
        <dbReference type="EMBL" id="ORY23595.1"/>
    </source>
</evidence>
<keyword evidence="1" id="KW-0812">Transmembrane</keyword>
<feature type="signal peptide" evidence="2">
    <location>
        <begin position="1"/>
        <end position="21"/>
    </location>
</feature>
<name>A0A1Y2ANR4_9FUNG</name>
<evidence type="ECO:0000256" key="2">
    <source>
        <dbReference type="SAM" id="SignalP"/>
    </source>
</evidence>
<dbReference type="Proteomes" id="UP000193920">
    <property type="component" value="Unassembled WGS sequence"/>
</dbReference>
<evidence type="ECO:0000256" key="1">
    <source>
        <dbReference type="SAM" id="Phobius"/>
    </source>
</evidence>
<dbReference type="AlphaFoldDB" id="A0A1Y2ANR4"/>
<dbReference type="EMBL" id="MCOG01000232">
    <property type="protein sequence ID" value="ORY23595.1"/>
    <property type="molecule type" value="Genomic_DNA"/>
</dbReference>
<keyword evidence="1" id="KW-0472">Membrane</keyword>
<keyword evidence="1" id="KW-1133">Transmembrane helix</keyword>
<feature type="chain" id="PRO_5012643779" evidence="2">
    <location>
        <begin position="22"/>
        <end position="572"/>
    </location>
</feature>
<keyword evidence="2" id="KW-0732">Signal</keyword>
<keyword evidence="4" id="KW-1185">Reference proteome</keyword>
<reference evidence="3 4" key="1">
    <citation type="submission" date="2016-08" db="EMBL/GenBank/DDBJ databases">
        <title>A Parts List for Fungal Cellulosomes Revealed by Comparative Genomics.</title>
        <authorList>
            <consortium name="DOE Joint Genome Institute"/>
            <person name="Haitjema C.H."/>
            <person name="Gilmore S.P."/>
            <person name="Henske J.K."/>
            <person name="Solomon K.V."/>
            <person name="De Groot R."/>
            <person name="Kuo A."/>
            <person name="Mondo S.J."/>
            <person name="Salamov A.A."/>
            <person name="Labutti K."/>
            <person name="Zhao Z."/>
            <person name="Chiniquy J."/>
            <person name="Barry K."/>
            <person name="Brewer H.M."/>
            <person name="Purvine S.O."/>
            <person name="Wright A.T."/>
            <person name="Boxma B."/>
            <person name="Van Alen T."/>
            <person name="Hackstein J.H."/>
            <person name="Baker S.E."/>
            <person name="Grigoriev I.V."/>
            <person name="O'Malley M.A."/>
        </authorList>
    </citation>
    <scope>NUCLEOTIDE SEQUENCE [LARGE SCALE GENOMIC DNA]</scope>
    <source>
        <strain evidence="3 4">G1</strain>
    </source>
</reference>